<sequence length="199" mass="23686">MYIFIEETPKHRANPPIYATYSQYRDILSIDFKKRCAYCNDNHNYRIRSFAIDHFVPCTPKNFTPTIPKNQYDNLIYSCSYCNRAKWDKWPTDDENKENDGSVGFLKPTNDNYKNLFFRNSNGRIIPFAGNALAIHIKDELMLWHPIHSLMWRIEKLMVLEEKVDLKLKEINNQELSNIHNKITKEITDIFRQIFSTND</sequence>
<dbReference type="Proteomes" id="UP001595616">
    <property type="component" value="Unassembled WGS sequence"/>
</dbReference>
<dbReference type="Gene3D" id="1.10.30.50">
    <property type="match status" value="1"/>
</dbReference>
<keyword evidence="2" id="KW-0378">Hydrolase</keyword>
<proteinExistence type="predicted"/>
<evidence type="ECO:0000259" key="1">
    <source>
        <dbReference type="Pfam" id="PF01844"/>
    </source>
</evidence>
<keyword evidence="2" id="KW-0540">Nuclease</keyword>
<dbReference type="GO" id="GO:0004519">
    <property type="term" value="F:endonuclease activity"/>
    <property type="evidence" value="ECO:0007669"/>
    <property type="project" value="UniProtKB-KW"/>
</dbReference>
<evidence type="ECO:0000313" key="2">
    <source>
        <dbReference type="EMBL" id="MFC3811349.1"/>
    </source>
</evidence>
<organism evidence="2 3">
    <name type="scientific">Lacihabitans lacunae</name>
    <dbReference type="NCBI Taxonomy" id="1028214"/>
    <lineage>
        <taxon>Bacteria</taxon>
        <taxon>Pseudomonadati</taxon>
        <taxon>Bacteroidota</taxon>
        <taxon>Cytophagia</taxon>
        <taxon>Cytophagales</taxon>
        <taxon>Leadbetterellaceae</taxon>
        <taxon>Lacihabitans</taxon>
    </lineage>
</organism>
<dbReference type="InterPro" id="IPR002711">
    <property type="entry name" value="HNH"/>
</dbReference>
<gene>
    <name evidence="2" type="ORF">ACFOOI_11855</name>
</gene>
<feature type="domain" description="HNH" evidence="1">
    <location>
        <begin position="36"/>
        <end position="86"/>
    </location>
</feature>
<keyword evidence="3" id="KW-1185">Reference proteome</keyword>
<name>A0ABV7YVX8_9BACT</name>
<protein>
    <submittedName>
        <fullName evidence="2">HNH endonuclease</fullName>
    </submittedName>
</protein>
<keyword evidence="2" id="KW-0255">Endonuclease</keyword>
<dbReference type="RefSeq" id="WP_379838190.1">
    <property type="nucleotide sequence ID" value="NZ_JBHRYQ010000001.1"/>
</dbReference>
<evidence type="ECO:0000313" key="3">
    <source>
        <dbReference type="Proteomes" id="UP001595616"/>
    </source>
</evidence>
<dbReference type="Pfam" id="PF01844">
    <property type="entry name" value="HNH"/>
    <property type="match status" value="1"/>
</dbReference>
<dbReference type="EMBL" id="JBHRYQ010000001">
    <property type="protein sequence ID" value="MFC3811349.1"/>
    <property type="molecule type" value="Genomic_DNA"/>
</dbReference>
<reference evidence="3" key="1">
    <citation type="journal article" date="2019" name="Int. J. Syst. Evol. Microbiol.">
        <title>The Global Catalogue of Microorganisms (GCM) 10K type strain sequencing project: providing services to taxonomists for standard genome sequencing and annotation.</title>
        <authorList>
            <consortium name="The Broad Institute Genomics Platform"/>
            <consortium name="The Broad Institute Genome Sequencing Center for Infectious Disease"/>
            <person name="Wu L."/>
            <person name="Ma J."/>
        </authorList>
    </citation>
    <scope>NUCLEOTIDE SEQUENCE [LARGE SCALE GENOMIC DNA]</scope>
    <source>
        <strain evidence="3">CECT 7956</strain>
    </source>
</reference>
<accession>A0ABV7YVX8</accession>
<comment type="caution">
    <text evidence="2">The sequence shown here is derived from an EMBL/GenBank/DDBJ whole genome shotgun (WGS) entry which is preliminary data.</text>
</comment>